<reference evidence="4" key="1">
    <citation type="submission" date="2013-04" db="EMBL/GenBank/DDBJ databases">
        <title>The Genome Sequence of Fonticula alba ATCC 38817.</title>
        <authorList>
            <consortium name="The Broad Institute Genomics Platform"/>
            <person name="Russ C."/>
            <person name="Cuomo C."/>
            <person name="Burger G."/>
            <person name="Gray M.W."/>
            <person name="Holland P.W.H."/>
            <person name="King N."/>
            <person name="Lang F.B.F."/>
            <person name="Roger A.J."/>
            <person name="Ruiz-Trillo I."/>
            <person name="Brown M."/>
            <person name="Walker B."/>
            <person name="Young S."/>
            <person name="Zeng Q."/>
            <person name="Gargeya S."/>
            <person name="Fitzgerald M."/>
            <person name="Haas B."/>
            <person name="Abouelleil A."/>
            <person name="Allen A.W."/>
            <person name="Alvarado L."/>
            <person name="Arachchi H.M."/>
            <person name="Berlin A.M."/>
            <person name="Chapman S.B."/>
            <person name="Gainer-Dewar J."/>
            <person name="Goldberg J."/>
            <person name="Griggs A."/>
            <person name="Gujja S."/>
            <person name="Hansen M."/>
            <person name="Howarth C."/>
            <person name="Imamovic A."/>
            <person name="Ireland A."/>
            <person name="Larimer J."/>
            <person name="McCowan C."/>
            <person name="Murphy C."/>
            <person name="Pearson M."/>
            <person name="Poon T.W."/>
            <person name="Priest M."/>
            <person name="Roberts A."/>
            <person name="Saif S."/>
            <person name="Shea T."/>
            <person name="Sisk P."/>
            <person name="Sykes S."/>
            <person name="Wortman J."/>
            <person name="Nusbaum C."/>
            <person name="Birren B."/>
        </authorList>
    </citation>
    <scope>NUCLEOTIDE SEQUENCE [LARGE SCALE GENOMIC DNA]</scope>
    <source>
        <strain evidence="4">ATCC 38817</strain>
    </source>
</reference>
<dbReference type="GO" id="GO:0043023">
    <property type="term" value="F:ribosomal large subunit binding"/>
    <property type="evidence" value="ECO:0007669"/>
    <property type="project" value="TreeGrafter"/>
</dbReference>
<dbReference type="SUPFAM" id="SSF55194">
    <property type="entry name" value="Ribosome recycling factor, RRF"/>
    <property type="match status" value="1"/>
</dbReference>
<evidence type="ECO:0000313" key="5">
    <source>
        <dbReference type="Proteomes" id="UP000030693"/>
    </source>
</evidence>
<proteinExistence type="inferred from homology"/>
<dbReference type="InterPro" id="IPR036191">
    <property type="entry name" value="RRF_sf"/>
</dbReference>
<dbReference type="GO" id="GO:0006412">
    <property type="term" value="P:translation"/>
    <property type="evidence" value="ECO:0007669"/>
    <property type="project" value="UniProtKB-KW"/>
</dbReference>
<dbReference type="Gene3D" id="3.30.1360.40">
    <property type="match status" value="1"/>
</dbReference>
<dbReference type="EMBL" id="KB932209">
    <property type="protein sequence ID" value="KCV68338.1"/>
    <property type="molecule type" value="Genomic_DNA"/>
</dbReference>
<dbReference type="GeneID" id="20529980"/>
<dbReference type="GO" id="GO:0005739">
    <property type="term" value="C:mitochondrion"/>
    <property type="evidence" value="ECO:0007669"/>
    <property type="project" value="TreeGrafter"/>
</dbReference>
<dbReference type="Proteomes" id="UP000030693">
    <property type="component" value="Unassembled WGS sequence"/>
</dbReference>
<dbReference type="PANTHER" id="PTHR20982">
    <property type="entry name" value="RIBOSOME RECYCLING FACTOR"/>
    <property type="match status" value="1"/>
</dbReference>
<keyword evidence="2" id="KW-0648">Protein biosynthesis</keyword>
<evidence type="ECO:0000256" key="1">
    <source>
        <dbReference type="ARBA" id="ARBA00005912"/>
    </source>
</evidence>
<gene>
    <name evidence="4" type="ORF">H696_05255</name>
</gene>
<evidence type="ECO:0000313" key="4">
    <source>
        <dbReference type="EMBL" id="KCV68338.1"/>
    </source>
</evidence>
<dbReference type="OrthoDB" id="407355at2759"/>
<dbReference type="eggNOG" id="KOG4759">
    <property type="taxonomic scope" value="Eukaryota"/>
</dbReference>
<sequence>MLLNTLRVSAGRVAASQALRTRAASAILATTPADRPAPTPLAVQPIMLMPTGAPSGPGASIIMRHYSSKKKAGGKGGKGGKDDNAPEVRIEDVIASTVTPSKQKISRTIEVFRTDLAQMRMGVANPAILESVTVDVKGMSMSLRNLCQVSVLNPQTLQLNVFDASMSEPIAEAIRGGGMGLNPSTEGNIIKVPVPRVTKEYRESLVKQIEKDSEHSKISIRNIRQAALRDLKKVESSLPKDSVKRVEKDIQKVIDDGIKEIDSMATQKTKALLNMEVRDK</sequence>
<feature type="domain" description="Ribosome recycling factor" evidence="3">
    <location>
        <begin position="112"/>
        <end position="273"/>
    </location>
</feature>
<dbReference type="PANTHER" id="PTHR20982:SF3">
    <property type="entry name" value="MITOCHONDRIAL RIBOSOME RECYCLING FACTOR PSEUDO 1"/>
    <property type="match status" value="1"/>
</dbReference>
<protein>
    <recommendedName>
        <fullName evidence="3">Ribosome recycling factor domain-containing protein</fullName>
    </recommendedName>
</protein>
<dbReference type="AlphaFoldDB" id="A0A058Z329"/>
<dbReference type="Gene3D" id="1.10.132.20">
    <property type="entry name" value="Ribosome-recycling factor"/>
    <property type="match status" value="1"/>
</dbReference>
<dbReference type="InterPro" id="IPR002661">
    <property type="entry name" value="Ribosome_recyc_fac"/>
</dbReference>
<dbReference type="OMA" id="YVPIPKV"/>
<name>A0A058Z329_FONAL</name>
<dbReference type="InterPro" id="IPR023584">
    <property type="entry name" value="Ribosome_recyc_fac_dom"/>
</dbReference>
<keyword evidence="5" id="KW-1185">Reference proteome</keyword>
<accession>A0A058Z329</accession>
<evidence type="ECO:0000256" key="2">
    <source>
        <dbReference type="ARBA" id="ARBA00022917"/>
    </source>
</evidence>
<comment type="similarity">
    <text evidence="1">Belongs to the RRF family.</text>
</comment>
<dbReference type="FunFam" id="3.30.1360.40:FF:000001">
    <property type="entry name" value="Ribosome-recycling factor"/>
    <property type="match status" value="1"/>
</dbReference>
<evidence type="ECO:0000259" key="3">
    <source>
        <dbReference type="Pfam" id="PF01765"/>
    </source>
</evidence>
<dbReference type="RefSeq" id="XP_009497392.1">
    <property type="nucleotide sequence ID" value="XM_009499117.1"/>
</dbReference>
<organism evidence="4">
    <name type="scientific">Fonticula alba</name>
    <name type="common">Slime mold</name>
    <dbReference type="NCBI Taxonomy" id="691883"/>
    <lineage>
        <taxon>Eukaryota</taxon>
        <taxon>Rotosphaerida</taxon>
        <taxon>Fonticulaceae</taxon>
        <taxon>Fonticula</taxon>
    </lineage>
</organism>
<dbReference type="STRING" id="691883.A0A058Z329"/>
<dbReference type="Pfam" id="PF01765">
    <property type="entry name" value="RRF"/>
    <property type="match status" value="1"/>
</dbReference>